<dbReference type="Proteomes" id="UP000636960">
    <property type="component" value="Unassembled WGS sequence"/>
</dbReference>
<gene>
    <name evidence="2" type="ORF">Ari01nite_37800</name>
</gene>
<feature type="region of interest" description="Disordered" evidence="1">
    <location>
        <begin position="1"/>
        <end position="46"/>
    </location>
</feature>
<name>A0A919JWV8_9ACTN</name>
<dbReference type="AlphaFoldDB" id="A0A919JWV8"/>
<reference evidence="2" key="1">
    <citation type="submission" date="2021-01" db="EMBL/GenBank/DDBJ databases">
        <title>Whole genome shotgun sequence of Actinoplanes rishiriensis NBRC 108556.</title>
        <authorList>
            <person name="Komaki H."/>
            <person name="Tamura T."/>
        </authorList>
    </citation>
    <scope>NUCLEOTIDE SEQUENCE</scope>
    <source>
        <strain evidence="2">NBRC 108556</strain>
    </source>
</reference>
<evidence type="ECO:0000313" key="3">
    <source>
        <dbReference type="Proteomes" id="UP000636960"/>
    </source>
</evidence>
<dbReference type="EMBL" id="BOMV01000041">
    <property type="protein sequence ID" value="GIE96315.1"/>
    <property type="molecule type" value="Genomic_DNA"/>
</dbReference>
<protein>
    <submittedName>
        <fullName evidence="2">Uncharacterized protein</fullName>
    </submittedName>
</protein>
<sequence length="68" mass="6052">MVSVTPSPAGGADAAEEGSGVVSVTPPLAAGDPDAASPLAAAGNPAEGAAEAAALAPVGAEAASGEEP</sequence>
<accession>A0A919JWV8</accession>
<evidence type="ECO:0000313" key="2">
    <source>
        <dbReference type="EMBL" id="GIE96315.1"/>
    </source>
</evidence>
<evidence type="ECO:0000256" key="1">
    <source>
        <dbReference type="SAM" id="MobiDB-lite"/>
    </source>
</evidence>
<organism evidence="2 3">
    <name type="scientific">Paractinoplanes rishiriensis</name>
    <dbReference type="NCBI Taxonomy" id="1050105"/>
    <lineage>
        <taxon>Bacteria</taxon>
        <taxon>Bacillati</taxon>
        <taxon>Actinomycetota</taxon>
        <taxon>Actinomycetes</taxon>
        <taxon>Micromonosporales</taxon>
        <taxon>Micromonosporaceae</taxon>
        <taxon>Paractinoplanes</taxon>
    </lineage>
</organism>
<proteinExistence type="predicted"/>
<keyword evidence="3" id="KW-1185">Reference proteome</keyword>
<comment type="caution">
    <text evidence="2">The sequence shown here is derived from an EMBL/GenBank/DDBJ whole genome shotgun (WGS) entry which is preliminary data.</text>
</comment>